<dbReference type="EMBL" id="KN445524">
    <property type="protein sequence ID" value="KHG28579.1"/>
    <property type="molecule type" value="Genomic_DNA"/>
</dbReference>
<sequence length="166" mass="19076">MPDINKNQALDIIKERFALKVSNNYVKKALGKKLQNVLSGMLRYQWEDVVRFWNSKKGEDRKRVGTISRQKQKFMHTARSKSFSCVAEAEELSSSQKDGRLLLFDIIHRKKDGSPITIEAAEIMEKLKDKKVEYEAITSSDSSVNLDDIDNQIIIEVLGPERYGRV</sequence>
<reference evidence="2" key="1">
    <citation type="submission" date="2014-09" db="EMBL/GenBank/DDBJ databases">
        <authorList>
            <person name="Mudge J."/>
            <person name="Ramaraj T."/>
            <person name="Lindquist I.E."/>
            <person name="Bharti A.K."/>
            <person name="Sundararajan A."/>
            <person name="Cameron C.T."/>
            <person name="Woodward J.E."/>
            <person name="May G.D."/>
            <person name="Brubaker C."/>
            <person name="Broadhvest J."/>
            <person name="Wilkins T.A."/>
        </authorList>
    </citation>
    <scope>NUCLEOTIDE SEQUENCE</scope>
    <source>
        <strain evidence="2">cv. AKA8401</strain>
    </source>
</reference>
<dbReference type="Proteomes" id="UP000032142">
    <property type="component" value="Unassembled WGS sequence"/>
</dbReference>
<name>A0A0B0PVW3_GOSAR</name>
<gene>
    <name evidence="1" type="ORF">F383_14138</name>
</gene>
<dbReference type="AlphaFoldDB" id="A0A0B0PVW3"/>
<evidence type="ECO:0000313" key="1">
    <source>
        <dbReference type="EMBL" id="KHG28579.1"/>
    </source>
</evidence>
<evidence type="ECO:0000313" key="2">
    <source>
        <dbReference type="Proteomes" id="UP000032142"/>
    </source>
</evidence>
<proteinExistence type="predicted"/>
<accession>A0A0B0PVW3</accession>
<dbReference type="PANTHER" id="PTHR33144:SF46">
    <property type="entry name" value="OS04G0610000 PROTEIN"/>
    <property type="match status" value="1"/>
</dbReference>
<keyword evidence="2" id="KW-1185">Reference proteome</keyword>
<dbReference type="Pfam" id="PF03004">
    <property type="entry name" value="Transposase_24"/>
    <property type="match status" value="1"/>
</dbReference>
<organism evidence="1 2">
    <name type="scientific">Gossypium arboreum</name>
    <name type="common">Tree cotton</name>
    <name type="synonym">Gossypium nanking</name>
    <dbReference type="NCBI Taxonomy" id="29729"/>
    <lineage>
        <taxon>Eukaryota</taxon>
        <taxon>Viridiplantae</taxon>
        <taxon>Streptophyta</taxon>
        <taxon>Embryophyta</taxon>
        <taxon>Tracheophyta</taxon>
        <taxon>Spermatophyta</taxon>
        <taxon>Magnoliopsida</taxon>
        <taxon>eudicotyledons</taxon>
        <taxon>Gunneridae</taxon>
        <taxon>Pentapetalae</taxon>
        <taxon>rosids</taxon>
        <taxon>malvids</taxon>
        <taxon>Malvales</taxon>
        <taxon>Malvaceae</taxon>
        <taxon>Malvoideae</taxon>
        <taxon>Gossypium</taxon>
    </lineage>
</organism>
<dbReference type="PANTHER" id="PTHR33144">
    <property type="entry name" value="OS10G0409366 PROTEIN-RELATED"/>
    <property type="match status" value="1"/>
</dbReference>
<protein>
    <submittedName>
        <fullName evidence="1">Guanine nucleotide-binding protein subunit beta-like protein</fullName>
    </submittedName>
</protein>
<dbReference type="InterPro" id="IPR004252">
    <property type="entry name" value="Probable_transposase_24"/>
</dbReference>